<evidence type="ECO:0000256" key="2">
    <source>
        <dbReference type="ARBA" id="ARBA00001933"/>
    </source>
</evidence>
<dbReference type="PANTHER" id="PTHR43050">
    <property type="entry name" value="SERINE / THREONINE RACEMASE FAMILY MEMBER"/>
    <property type="match status" value="1"/>
</dbReference>
<dbReference type="CDD" id="cd01562">
    <property type="entry name" value="Thr-dehyd"/>
    <property type="match status" value="1"/>
</dbReference>
<dbReference type="GO" id="GO:0000287">
    <property type="term" value="F:magnesium ion binding"/>
    <property type="evidence" value="ECO:0007669"/>
    <property type="project" value="TreeGrafter"/>
</dbReference>
<dbReference type="InterPro" id="IPR000634">
    <property type="entry name" value="Ser/Thr_deHydtase_PyrdxlP-BS"/>
</dbReference>
<dbReference type="GO" id="GO:0005524">
    <property type="term" value="F:ATP binding"/>
    <property type="evidence" value="ECO:0007669"/>
    <property type="project" value="TreeGrafter"/>
</dbReference>
<evidence type="ECO:0000256" key="1">
    <source>
        <dbReference type="ARBA" id="ARBA00001913"/>
    </source>
</evidence>
<dbReference type="FunFam" id="3.40.50.1100:FF:000005">
    <property type="entry name" value="Threonine dehydratase catabolic"/>
    <property type="match status" value="1"/>
</dbReference>
<proteinExistence type="inferred from homology"/>
<comment type="cofactor">
    <cofactor evidence="2">
        <name>pyridoxal 5'-phosphate</name>
        <dbReference type="ChEBI" id="CHEBI:597326"/>
    </cofactor>
</comment>
<name>A0A165RF52_9AGAM</name>
<dbReference type="Proteomes" id="UP000076761">
    <property type="component" value="Unassembled WGS sequence"/>
</dbReference>
<feature type="domain" description="Tryptophan synthase beta chain-like PALP" evidence="9">
    <location>
        <begin position="43"/>
        <end position="318"/>
    </location>
</feature>
<dbReference type="PANTHER" id="PTHR43050:SF1">
    <property type="entry name" value="SERINE RACEMASE"/>
    <property type="match status" value="1"/>
</dbReference>
<evidence type="ECO:0000256" key="5">
    <source>
        <dbReference type="ARBA" id="ARBA00010869"/>
    </source>
</evidence>
<evidence type="ECO:0000313" key="11">
    <source>
        <dbReference type="Proteomes" id="UP000076761"/>
    </source>
</evidence>
<comment type="similarity">
    <text evidence="5">Belongs to the serine/threonine dehydratase family.</text>
</comment>
<dbReference type="GO" id="GO:0003941">
    <property type="term" value="F:L-serine ammonia-lyase activity"/>
    <property type="evidence" value="ECO:0007669"/>
    <property type="project" value="TreeGrafter"/>
</dbReference>
<keyword evidence="7" id="KW-0663">Pyridoxal phosphate</keyword>
<evidence type="ECO:0000256" key="3">
    <source>
        <dbReference type="ARBA" id="ARBA00001936"/>
    </source>
</evidence>
<dbReference type="OrthoDB" id="271064at2759"/>
<evidence type="ECO:0000256" key="8">
    <source>
        <dbReference type="ARBA" id="ARBA00023239"/>
    </source>
</evidence>
<dbReference type="STRING" id="1314782.A0A165RF52"/>
<dbReference type="GO" id="GO:0018114">
    <property type="term" value="F:threonine racemase activity"/>
    <property type="evidence" value="ECO:0007669"/>
    <property type="project" value="TreeGrafter"/>
</dbReference>
<keyword evidence="6" id="KW-0460">Magnesium</keyword>
<dbReference type="InterPro" id="IPR036052">
    <property type="entry name" value="TrpB-like_PALP_sf"/>
</dbReference>
<comment type="cofactor">
    <cofactor evidence="1">
        <name>Ca(2+)</name>
        <dbReference type="ChEBI" id="CHEBI:29108"/>
    </cofactor>
</comment>
<evidence type="ECO:0000256" key="4">
    <source>
        <dbReference type="ARBA" id="ARBA00001946"/>
    </source>
</evidence>
<dbReference type="InterPro" id="IPR001926">
    <property type="entry name" value="TrpB-like_PALP"/>
</dbReference>
<organism evidence="10 11">
    <name type="scientific">Neolentinus lepideus HHB14362 ss-1</name>
    <dbReference type="NCBI Taxonomy" id="1314782"/>
    <lineage>
        <taxon>Eukaryota</taxon>
        <taxon>Fungi</taxon>
        <taxon>Dikarya</taxon>
        <taxon>Basidiomycota</taxon>
        <taxon>Agaricomycotina</taxon>
        <taxon>Agaricomycetes</taxon>
        <taxon>Gloeophyllales</taxon>
        <taxon>Gloeophyllaceae</taxon>
        <taxon>Neolentinus</taxon>
    </lineage>
</organism>
<dbReference type="GO" id="GO:0070179">
    <property type="term" value="P:D-serine biosynthetic process"/>
    <property type="evidence" value="ECO:0007669"/>
    <property type="project" value="TreeGrafter"/>
</dbReference>
<dbReference type="SUPFAM" id="SSF53686">
    <property type="entry name" value="Tryptophan synthase beta subunit-like PLP-dependent enzymes"/>
    <property type="match status" value="1"/>
</dbReference>
<keyword evidence="11" id="KW-1185">Reference proteome</keyword>
<accession>A0A165RF52</accession>
<sequence>MPRKGVNVVEPLRGPAGSVRTPVSAKSTLESIETAAAILASSPIHQTPVLTSESLSTLAPIGTTLLFKAENLQKGGAFKIRGATYALSKLSRSELDKGVVTHSSGNHAQALAIAAKAKGAKAYIVMPETSAVIKKNATEGYGAQVILSPPLAEDRERVCQEVRQRTGAYFIPPYDHYDIITGQGTVVLEMIRQAKELDKPLDALVVQVGGGGLLAGSSIVAKAHGIPIYAAEPELADDCFRGFESGKRIERVVTSTIADGLRTPVGTRNFEIILEKVEGVITVSERQIVTAQKLVWERMKMVIEPSAAVGVAVVLFSEKWKSLGIKGNIGVVWSGGNVDLDAPMPWTVIKE</sequence>
<dbReference type="GO" id="GO:0030378">
    <property type="term" value="F:serine racemase activity"/>
    <property type="evidence" value="ECO:0007669"/>
    <property type="project" value="TreeGrafter"/>
</dbReference>
<evidence type="ECO:0000256" key="7">
    <source>
        <dbReference type="ARBA" id="ARBA00022898"/>
    </source>
</evidence>
<keyword evidence="8" id="KW-0456">Lyase</keyword>
<dbReference type="FunCoup" id="A0A165RF52">
    <property type="interactions" value="127"/>
</dbReference>
<comment type="cofactor">
    <cofactor evidence="3">
        <name>Mn(2+)</name>
        <dbReference type="ChEBI" id="CHEBI:29035"/>
    </cofactor>
</comment>
<evidence type="ECO:0000313" key="10">
    <source>
        <dbReference type="EMBL" id="KZT23725.1"/>
    </source>
</evidence>
<dbReference type="InParanoid" id="A0A165RF52"/>
<dbReference type="GO" id="GO:0030170">
    <property type="term" value="F:pyridoxal phosphate binding"/>
    <property type="evidence" value="ECO:0007669"/>
    <property type="project" value="InterPro"/>
</dbReference>
<evidence type="ECO:0000259" key="9">
    <source>
        <dbReference type="Pfam" id="PF00291"/>
    </source>
</evidence>
<comment type="cofactor">
    <cofactor evidence="4">
        <name>Mg(2+)</name>
        <dbReference type="ChEBI" id="CHEBI:18420"/>
    </cofactor>
</comment>
<reference evidence="10 11" key="1">
    <citation type="journal article" date="2016" name="Mol. Biol. Evol.">
        <title>Comparative Genomics of Early-Diverging Mushroom-Forming Fungi Provides Insights into the Origins of Lignocellulose Decay Capabilities.</title>
        <authorList>
            <person name="Nagy L.G."/>
            <person name="Riley R."/>
            <person name="Tritt A."/>
            <person name="Adam C."/>
            <person name="Daum C."/>
            <person name="Floudas D."/>
            <person name="Sun H."/>
            <person name="Yadav J.S."/>
            <person name="Pangilinan J."/>
            <person name="Larsson K.H."/>
            <person name="Matsuura K."/>
            <person name="Barry K."/>
            <person name="Labutti K."/>
            <person name="Kuo R."/>
            <person name="Ohm R.A."/>
            <person name="Bhattacharya S.S."/>
            <person name="Shirouzu T."/>
            <person name="Yoshinaga Y."/>
            <person name="Martin F.M."/>
            <person name="Grigoriev I.V."/>
            <person name="Hibbett D.S."/>
        </authorList>
    </citation>
    <scope>NUCLEOTIDE SEQUENCE [LARGE SCALE GENOMIC DNA]</scope>
    <source>
        <strain evidence="10 11">HHB14362 ss-1</strain>
    </source>
</reference>
<gene>
    <name evidence="10" type="ORF">NEOLEDRAFT_1136220</name>
</gene>
<protein>
    <submittedName>
        <fullName evidence="10">Tryptophan synthase beta subunit-like PLP-dependent enzyme</fullName>
    </submittedName>
</protein>
<dbReference type="AlphaFoldDB" id="A0A165RF52"/>
<dbReference type="Gene3D" id="3.40.50.1100">
    <property type="match status" value="2"/>
</dbReference>
<dbReference type="Pfam" id="PF00291">
    <property type="entry name" value="PALP"/>
    <property type="match status" value="1"/>
</dbReference>
<dbReference type="PROSITE" id="PS00165">
    <property type="entry name" value="DEHYDRATASE_SER_THR"/>
    <property type="match status" value="1"/>
</dbReference>
<dbReference type="EMBL" id="KV425583">
    <property type="protein sequence ID" value="KZT23725.1"/>
    <property type="molecule type" value="Genomic_DNA"/>
</dbReference>
<evidence type="ECO:0000256" key="6">
    <source>
        <dbReference type="ARBA" id="ARBA00022842"/>
    </source>
</evidence>